<keyword evidence="1" id="KW-0812">Transmembrane</keyword>
<evidence type="ECO:0000256" key="1">
    <source>
        <dbReference type="SAM" id="Phobius"/>
    </source>
</evidence>
<name>A0AAV5D2I7_ELECO</name>
<feature type="transmembrane region" description="Helical" evidence="1">
    <location>
        <begin position="68"/>
        <end position="89"/>
    </location>
</feature>
<proteinExistence type="predicted"/>
<organism evidence="2 3">
    <name type="scientific">Eleusine coracana subsp. coracana</name>
    <dbReference type="NCBI Taxonomy" id="191504"/>
    <lineage>
        <taxon>Eukaryota</taxon>
        <taxon>Viridiplantae</taxon>
        <taxon>Streptophyta</taxon>
        <taxon>Embryophyta</taxon>
        <taxon>Tracheophyta</taxon>
        <taxon>Spermatophyta</taxon>
        <taxon>Magnoliopsida</taxon>
        <taxon>Liliopsida</taxon>
        <taxon>Poales</taxon>
        <taxon>Poaceae</taxon>
        <taxon>PACMAD clade</taxon>
        <taxon>Chloridoideae</taxon>
        <taxon>Cynodonteae</taxon>
        <taxon>Eleusininae</taxon>
        <taxon>Eleusine</taxon>
    </lineage>
</organism>
<keyword evidence="1" id="KW-0472">Membrane</keyword>
<dbReference type="EMBL" id="BQKI01000011">
    <property type="protein sequence ID" value="GJN04357.1"/>
    <property type="molecule type" value="Genomic_DNA"/>
</dbReference>
<dbReference type="AlphaFoldDB" id="A0AAV5D2I7"/>
<sequence length="99" mass="10942">MAAPPVRAWADYDYLIKLQHIGDSVAAFGFTGIITPPCSVTMTLGQICCCNCTDQEKRREVKEGQRDIVAFFPGIMKLVDFVICSIYLICSGFTVVVDE</sequence>
<keyword evidence="3" id="KW-1185">Reference proteome</keyword>
<evidence type="ECO:0000313" key="3">
    <source>
        <dbReference type="Proteomes" id="UP001054889"/>
    </source>
</evidence>
<dbReference type="Proteomes" id="UP001054889">
    <property type="component" value="Unassembled WGS sequence"/>
</dbReference>
<protein>
    <submittedName>
        <fullName evidence="2">Uncharacterized protein</fullName>
    </submittedName>
</protein>
<reference evidence="2" key="2">
    <citation type="submission" date="2021-12" db="EMBL/GenBank/DDBJ databases">
        <title>Resequencing data analysis of finger millet.</title>
        <authorList>
            <person name="Hatakeyama M."/>
            <person name="Aluri S."/>
            <person name="Balachadran M.T."/>
            <person name="Sivarajan S.R."/>
            <person name="Poveda L."/>
            <person name="Shimizu-Inatsugi R."/>
            <person name="Schlapbach R."/>
            <person name="Sreeman S.M."/>
            <person name="Shimizu K.K."/>
        </authorList>
    </citation>
    <scope>NUCLEOTIDE SEQUENCE</scope>
</reference>
<reference evidence="2" key="1">
    <citation type="journal article" date="2018" name="DNA Res.">
        <title>Multiple hybrid de novo genome assembly of finger millet, an orphan allotetraploid crop.</title>
        <authorList>
            <person name="Hatakeyama M."/>
            <person name="Aluri S."/>
            <person name="Balachadran M.T."/>
            <person name="Sivarajan S.R."/>
            <person name="Patrignani A."/>
            <person name="Gruter S."/>
            <person name="Poveda L."/>
            <person name="Shimizu-Inatsugi R."/>
            <person name="Baeten J."/>
            <person name="Francoijs K.J."/>
            <person name="Nataraja K.N."/>
            <person name="Reddy Y.A.N."/>
            <person name="Phadnis S."/>
            <person name="Ravikumar R.L."/>
            <person name="Schlapbach R."/>
            <person name="Sreeman S.M."/>
            <person name="Shimizu K.K."/>
        </authorList>
    </citation>
    <scope>NUCLEOTIDE SEQUENCE</scope>
</reference>
<gene>
    <name evidence="2" type="primary">ga21900</name>
    <name evidence="2" type="ORF">PR202_ga21900</name>
</gene>
<evidence type="ECO:0000313" key="2">
    <source>
        <dbReference type="EMBL" id="GJN04357.1"/>
    </source>
</evidence>
<keyword evidence="1" id="KW-1133">Transmembrane helix</keyword>
<accession>A0AAV5D2I7</accession>
<comment type="caution">
    <text evidence="2">The sequence shown here is derived from an EMBL/GenBank/DDBJ whole genome shotgun (WGS) entry which is preliminary data.</text>
</comment>